<keyword evidence="2" id="KW-1185">Reference proteome</keyword>
<name>A0AAU9U0A2_EUPED</name>
<dbReference type="Gene3D" id="3.30.70.1820">
    <property type="entry name" value="L1 transposable element, RRM domain"/>
    <property type="match status" value="1"/>
</dbReference>
<dbReference type="AlphaFoldDB" id="A0AAU9U0A2"/>
<accession>A0AAU9U0A2</accession>
<comment type="caution">
    <text evidence="1">The sequence shown here is derived from an EMBL/GenBank/DDBJ whole genome shotgun (WGS) entry which is preliminary data.</text>
</comment>
<evidence type="ECO:0000313" key="2">
    <source>
        <dbReference type="Proteomes" id="UP001153954"/>
    </source>
</evidence>
<dbReference type="Proteomes" id="UP001153954">
    <property type="component" value="Unassembled WGS sequence"/>
</dbReference>
<dbReference type="EMBL" id="CAKOGL010000009">
    <property type="protein sequence ID" value="CAH2090185.1"/>
    <property type="molecule type" value="Genomic_DNA"/>
</dbReference>
<evidence type="ECO:0000313" key="1">
    <source>
        <dbReference type="EMBL" id="CAH2090185.1"/>
    </source>
</evidence>
<organism evidence="1 2">
    <name type="scientific">Euphydryas editha</name>
    <name type="common">Edith's checkerspot</name>
    <dbReference type="NCBI Taxonomy" id="104508"/>
    <lineage>
        <taxon>Eukaryota</taxon>
        <taxon>Metazoa</taxon>
        <taxon>Ecdysozoa</taxon>
        <taxon>Arthropoda</taxon>
        <taxon>Hexapoda</taxon>
        <taxon>Insecta</taxon>
        <taxon>Pterygota</taxon>
        <taxon>Neoptera</taxon>
        <taxon>Endopterygota</taxon>
        <taxon>Lepidoptera</taxon>
        <taxon>Glossata</taxon>
        <taxon>Ditrysia</taxon>
        <taxon>Papilionoidea</taxon>
        <taxon>Nymphalidae</taxon>
        <taxon>Nymphalinae</taxon>
        <taxon>Euphydryas</taxon>
    </lineage>
</organism>
<reference evidence="1" key="1">
    <citation type="submission" date="2022-03" db="EMBL/GenBank/DDBJ databases">
        <authorList>
            <person name="Tunstrom K."/>
        </authorList>
    </citation>
    <scope>NUCLEOTIDE SEQUENCE</scope>
</reference>
<gene>
    <name evidence="1" type="ORF">EEDITHA_LOCUS6170</name>
</gene>
<sequence length="165" mass="18921">MNSKRNNILIHGLPEANEEKHEELFTLVTPTVKGIEIEIESSEIDRLQIVGKRGEKDSKTTPILLTTTTLQKKIQILRNKKKMKPNTYITHVLPKQKLLLKKENKSTYTKKRSQGQGGVGFMVKIQLNNYVQDLHGVTDRIAILNIKIPNYKNMWTVIQAYAPTE</sequence>
<proteinExistence type="predicted"/>
<protein>
    <submittedName>
        <fullName evidence="1">Uncharacterized protein</fullName>
    </submittedName>
</protein>